<reference evidence="2 3" key="1">
    <citation type="submission" date="2012-12" db="EMBL/GenBank/DDBJ databases">
        <title>Whole genome shotgun sequence of Gordonia sihwensis NBRC 108236.</title>
        <authorList>
            <person name="Yoshida I."/>
            <person name="Hosoyama A."/>
            <person name="Tsuchikane K."/>
            <person name="Ando Y."/>
            <person name="Baba S."/>
            <person name="Ohji S."/>
            <person name="Hamada M."/>
            <person name="Tamura T."/>
            <person name="Yamazoe A."/>
            <person name="Yamazaki S."/>
            <person name="Fujita N."/>
        </authorList>
    </citation>
    <scope>NUCLEOTIDE SEQUENCE [LARGE SCALE GENOMIC DNA]</scope>
    <source>
        <strain evidence="2 3">NBRC 108236</strain>
    </source>
</reference>
<dbReference type="Proteomes" id="UP000035083">
    <property type="component" value="Unassembled WGS sequence"/>
</dbReference>
<evidence type="ECO:0000313" key="2">
    <source>
        <dbReference type="EMBL" id="GAC59537.1"/>
    </source>
</evidence>
<dbReference type="RefSeq" id="WP_006894774.1">
    <property type="nucleotide sequence ID" value="NZ_BANU01000002.1"/>
</dbReference>
<dbReference type="PANTHER" id="PTHR11236:SF50">
    <property type="entry name" value="AMINODEOXYCHORISMATE SYNTHASE COMPONENT 1"/>
    <property type="match status" value="1"/>
</dbReference>
<dbReference type="eggNOG" id="COG0147">
    <property type="taxonomic scope" value="Bacteria"/>
</dbReference>
<sequence length="399" mass="41181">MTRDPARGPSALDVLRSFHAAAADRGLPGPAGLIGDWADADAVIAPSIELVPGLAPPDRPDGYWFGALGFPVRAEESPLPSVVGGVTDGVLTLSHGEWSWNTATGAPLPDWARAALEAAAPPESRRWSAEWVSPDRDRHLFAVQKCLNAIADGEVYQACVCTQFHGQLDGRPIDFFADIAAATAPAKAAWLSGGWGSVASFSPESFLDRRGDRVTSSPIKGTAPAAADPAVLAASTKDVAENVMIVDLVRNDLGRVARTGSVTVPDLLTVVGAPGVWHLVSTVAATLRAEVGNRSLLDAAFPPASVTGTPKIRAAELLADWEDHARGIYCGAVGVAGPGGLLDLNVAIRTVAVGPDGGLTLGVGGGITIDSSPAAEWQECLDKAASIVGFTVHPGPRSR</sequence>
<dbReference type="Pfam" id="PF00425">
    <property type="entry name" value="Chorismate_bind"/>
    <property type="match status" value="1"/>
</dbReference>
<comment type="caution">
    <text evidence="2">The sequence shown here is derived from an EMBL/GenBank/DDBJ whole genome shotgun (WGS) entry which is preliminary data.</text>
</comment>
<gene>
    <name evidence="2" type="ORF">GSI01S_02_01800</name>
</gene>
<dbReference type="GO" id="GO:0000162">
    <property type="term" value="P:L-tryptophan biosynthetic process"/>
    <property type="evidence" value="ECO:0007669"/>
    <property type="project" value="TreeGrafter"/>
</dbReference>
<accession>L7LHH4</accession>
<feature type="domain" description="Chorismate-utilising enzyme C-terminal" evidence="1">
    <location>
        <begin position="137"/>
        <end position="383"/>
    </location>
</feature>
<dbReference type="PANTHER" id="PTHR11236">
    <property type="entry name" value="AMINOBENZOATE/ANTHRANILATE SYNTHASE"/>
    <property type="match status" value="1"/>
</dbReference>
<dbReference type="Gene3D" id="3.60.120.10">
    <property type="entry name" value="Anthranilate synthase"/>
    <property type="match status" value="1"/>
</dbReference>
<name>L7LHH4_9ACTN</name>
<evidence type="ECO:0000259" key="1">
    <source>
        <dbReference type="Pfam" id="PF00425"/>
    </source>
</evidence>
<dbReference type="InterPro" id="IPR019999">
    <property type="entry name" value="Anth_synth_I-like"/>
</dbReference>
<dbReference type="GO" id="GO:0046820">
    <property type="term" value="F:4-amino-4-deoxychorismate synthase activity"/>
    <property type="evidence" value="ECO:0007669"/>
    <property type="project" value="TreeGrafter"/>
</dbReference>
<dbReference type="PRINTS" id="PR00095">
    <property type="entry name" value="ANTSNTHASEI"/>
</dbReference>
<keyword evidence="3" id="KW-1185">Reference proteome</keyword>
<protein>
    <recommendedName>
        <fullName evidence="1">Chorismate-utilising enzyme C-terminal domain-containing protein</fullName>
    </recommendedName>
</protein>
<dbReference type="SUPFAM" id="SSF56322">
    <property type="entry name" value="ADC synthase"/>
    <property type="match status" value="1"/>
</dbReference>
<dbReference type="EMBL" id="BANU01000002">
    <property type="protein sequence ID" value="GAC59537.1"/>
    <property type="molecule type" value="Genomic_DNA"/>
</dbReference>
<dbReference type="InterPro" id="IPR015890">
    <property type="entry name" value="Chorismate_C"/>
</dbReference>
<proteinExistence type="predicted"/>
<dbReference type="InterPro" id="IPR005801">
    <property type="entry name" value="ADC_synthase"/>
</dbReference>
<dbReference type="NCBIfam" id="NF004530">
    <property type="entry name" value="PRK05877.1"/>
    <property type="match status" value="1"/>
</dbReference>
<evidence type="ECO:0000313" key="3">
    <source>
        <dbReference type="Proteomes" id="UP000035083"/>
    </source>
</evidence>
<dbReference type="AlphaFoldDB" id="L7LHH4"/>
<organism evidence="2 3">
    <name type="scientific">Gordonia sihwensis NBRC 108236</name>
    <dbReference type="NCBI Taxonomy" id="1223544"/>
    <lineage>
        <taxon>Bacteria</taxon>
        <taxon>Bacillati</taxon>
        <taxon>Actinomycetota</taxon>
        <taxon>Actinomycetes</taxon>
        <taxon>Mycobacteriales</taxon>
        <taxon>Gordoniaceae</taxon>
        <taxon>Gordonia</taxon>
    </lineage>
</organism>